<accession>A0A3M6UL90</accession>
<evidence type="ECO:0000313" key="2">
    <source>
        <dbReference type="Proteomes" id="UP000275408"/>
    </source>
</evidence>
<comment type="caution">
    <text evidence="1">The sequence shown here is derived from an EMBL/GenBank/DDBJ whole genome shotgun (WGS) entry which is preliminary data.</text>
</comment>
<sequence>MIHICYATIRRQLWRHARFRRLSPAKLPLAKHGTTSLKWETSADGESTLRYKLPKSAHIKGKKLRGGGVKMWIYKDTPSSGRKKRRKRLRG</sequence>
<reference evidence="1 2" key="1">
    <citation type="journal article" date="2018" name="Sci. Rep.">
        <title>Comparative analysis of the Pocillopora damicornis genome highlights role of immune system in coral evolution.</title>
        <authorList>
            <person name="Cunning R."/>
            <person name="Bay R.A."/>
            <person name="Gillette P."/>
            <person name="Baker A.C."/>
            <person name="Traylor-Knowles N."/>
        </authorList>
    </citation>
    <scope>NUCLEOTIDE SEQUENCE [LARGE SCALE GENOMIC DNA]</scope>
    <source>
        <strain evidence="1">RSMAS</strain>
        <tissue evidence="1">Whole animal</tissue>
    </source>
</reference>
<dbReference type="AlphaFoldDB" id="A0A3M6UL90"/>
<dbReference type="Gene3D" id="2.60.120.430">
    <property type="entry name" value="Galactose-binding lectin"/>
    <property type="match status" value="1"/>
</dbReference>
<keyword evidence="2" id="KW-1185">Reference proteome</keyword>
<gene>
    <name evidence="1" type="ORF">pdam_00013869</name>
</gene>
<protein>
    <submittedName>
        <fullName evidence="1">Uncharacterized protein</fullName>
    </submittedName>
</protein>
<proteinExistence type="predicted"/>
<organism evidence="1 2">
    <name type="scientific">Pocillopora damicornis</name>
    <name type="common">Cauliflower coral</name>
    <name type="synonym">Millepora damicornis</name>
    <dbReference type="NCBI Taxonomy" id="46731"/>
    <lineage>
        <taxon>Eukaryota</taxon>
        <taxon>Metazoa</taxon>
        <taxon>Cnidaria</taxon>
        <taxon>Anthozoa</taxon>
        <taxon>Hexacorallia</taxon>
        <taxon>Scleractinia</taxon>
        <taxon>Astrocoeniina</taxon>
        <taxon>Pocilloporidae</taxon>
        <taxon>Pocillopora</taxon>
    </lineage>
</organism>
<name>A0A3M6UL90_POCDA</name>
<dbReference type="Proteomes" id="UP000275408">
    <property type="component" value="Unassembled WGS sequence"/>
</dbReference>
<evidence type="ECO:0000313" key="1">
    <source>
        <dbReference type="EMBL" id="RMX54405.1"/>
    </source>
</evidence>
<dbReference type="EMBL" id="RCHS01001270">
    <property type="protein sequence ID" value="RMX54405.1"/>
    <property type="molecule type" value="Genomic_DNA"/>
</dbReference>